<dbReference type="PANTHER" id="PTHR21634:SF9">
    <property type="entry name" value="RE13835P"/>
    <property type="match status" value="1"/>
</dbReference>
<evidence type="ECO:0000256" key="1">
    <source>
        <dbReference type="SAM" id="MobiDB-lite"/>
    </source>
</evidence>
<feature type="region of interest" description="Disordered" evidence="1">
    <location>
        <begin position="1142"/>
        <end position="1179"/>
    </location>
</feature>
<feature type="compositionally biased region" description="Polar residues" evidence="1">
    <location>
        <begin position="264"/>
        <end position="281"/>
    </location>
</feature>
<feature type="compositionally biased region" description="Low complexity" evidence="1">
    <location>
        <begin position="749"/>
        <end position="762"/>
    </location>
</feature>
<proteinExistence type="predicted"/>
<evidence type="ECO:0000313" key="3">
    <source>
        <dbReference type="EMBL" id="KAG4412221.1"/>
    </source>
</evidence>
<keyword evidence="4" id="KW-1185">Reference proteome</keyword>
<feature type="compositionally biased region" description="Low complexity" evidence="1">
    <location>
        <begin position="1149"/>
        <end position="1159"/>
    </location>
</feature>
<feature type="region of interest" description="Disordered" evidence="1">
    <location>
        <begin position="695"/>
        <end position="910"/>
    </location>
</feature>
<feature type="domain" description="Folliculin-interacting protein N-terminal" evidence="2">
    <location>
        <begin position="108"/>
        <end position="250"/>
    </location>
</feature>
<dbReference type="AlphaFoldDB" id="A0A8H7T4S2"/>
<dbReference type="Proteomes" id="UP000664132">
    <property type="component" value="Unassembled WGS sequence"/>
</dbReference>
<feature type="compositionally biased region" description="Polar residues" evidence="1">
    <location>
        <begin position="381"/>
        <end position="394"/>
    </location>
</feature>
<feature type="compositionally biased region" description="Basic and acidic residues" evidence="1">
    <location>
        <begin position="1161"/>
        <end position="1179"/>
    </location>
</feature>
<reference evidence="3" key="1">
    <citation type="submission" date="2021-02" db="EMBL/GenBank/DDBJ databases">
        <title>Genome sequence Cadophora malorum strain M34.</title>
        <authorList>
            <person name="Stefanovic E."/>
            <person name="Vu D."/>
            <person name="Scully C."/>
            <person name="Dijksterhuis J."/>
            <person name="Roader J."/>
            <person name="Houbraken J."/>
        </authorList>
    </citation>
    <scope>NUCLEOTIDE SEQUENCE</scope>
    <source>
        <strain evidence="3">M34</strain>
    </source>
</reference>
<feature type="compositionally biased region" description="Polar residues" evidence="1">
    <location>
        <begin position="160"/>
        <end position="171"/>
    </location>
</feature>
<dbReference type="InterPro" id="IPR028084">
    <property type="entry name" value="FNIP_N_dom"/>
</dbReference>
<dbReference type="GO" id="GO:0005737">
    <property type="term" value="C:cytoplasm"/>
    <property type="evidence" value="ECO:0007669"/>
    <property type="project" value="TreeGrafter"/>
</dbReference>
<feature type="region of interest" description="Disordered" evidence="1">
    <location>
        <begin position="381"/>
        <end position="413"/>
    </location>
</feature>
<feature type="compositionally biased region" description="Low complexity" evidence="1">
    <location>
        <begin position="322"/>
        <end position="336"/>
    </location>
</feature>
<feature type="compositionally biased region" description="Polar residues" evidence="1">
    <location>
        <begin position="197"/>
        <end position="208"/>
    </location>
</feature>
<feature type="compositionally biased region" description="Polar residues" evidence="1">
    <location>
        <begin position="401"/>
        <end position="413"/>
    </location>
</feature>
<dbReference type="Pfam" id="PF14636">
    <property type="entry name" value="FNIP_N"/>
    <property type="match status" value="1"/>
</dbReference>
<organism evidence="3 4">
    <name type="scientific">Cadophora malorum</name>
    <dbReference type="NCBI Taxonomy" id="108018"/>
    <lineage>
        <taxon>Eukaryota</taxon>
        <taxon>Fungi</taxon>
        <taxon>Dikarya</taxon>
        <taxon>Ascomycota</taxon>
        <taxon>Pezizomycotina</taxon>
        <taxon>Leotiomycetes</taxon>
        <taxon>Helotiales</taxon>
        <taxon>Ploettnerulaceae</taxon>
        <taxon>Cadophora</taxon>
    </lineage>
</organism>
<feature type="compositionally biased region" description="Basic and acidic residues" evidence="1">
    <location>
        <begin position="865"/>
        <end position="893"/>
    </location>
</feature>
<feature type="compositionally biased region" description="Low complexity" evidence="1">
    <location>
        <begin position="773"/>
        <end position="786"/>
    </location>
</feature>
<dbReference type="PANTHER" id="PTHR21634">
    <property type="entry name" value="RE13835P"/>
    <property type="match status" value="1"/>
</dbReference>
<feature type="region of interest" description="Disordered" evidence="1">
    <location>
        <begin position="124"/>
        <end position="171"/>
    </location>
</feature>
<feature type="compositionally biased region" description="Basic and acidic residues" evidence="1">
    <location>
        <begin position="791"/>
        <end position="800"/>
    </location>
</feature>
<feature type="compositionally biased region" description="Polar residues" evidence="1">
    <location>
        <begin position="801"/>
        <end position="819"/>
    </location>
</feature>
<protein>
    <recommendedName>
        <fullName evidence="2">Folliculin-interacting protein N-terminal domain-containing protein</fullName>
    </recommendedName>
</protein>
<dbReference type="OrthoDB" id="5428015at2759"/>
<feature type="region of interest" description="Disordered" evidence="1">
    <location>
        <begin position="476"/>
        <end position="502"/>
    </location>
</feature>
<feature type="region of interest" description="Disordered" evidence="1">
    <location>
        <begin position="309"/>
        <end position="365"/>
    </location>
</feature>
<name>A0A8H7T4S2_9HELO</name>
<evidence type="ECO:0000259" key="2">
    <source>
        <dbReference type="Pfam" id="PF14636"/>
    </source>
</evidence>
<dbReference type="GO" id="GO:0042030">
    <property type="term" value="F:ATPase inhibitor activity"/>
    <property type="evidence" value="ECO:0007669"/>
    <property type="project" value="TreeGrafter"/>
</dbReference>
<gene>
    <name evidence="3" type="ORF">IFR04_014648</name>
</gene>
<dbReference type="GO" id="GO:0051087">
    <property type="term" value="F:protein-folding chaperone binding"/>
    <property type="evidence" value="ECO:0007669"/>
    <property type="project" value="TreeGrafter"/>
</dbReference>
<feature type="compositionally biased region" description="Low complexity" evidence="1">
    <location>
        <begin position="489"/>
        <end position="499"/>
    </location>
</feature>
<sequence>MPAQRPADALLASSSNLLLEKDLKGIFGLYRMSLLGRLLSGAGPSTSAPRTPLDSHLEDQFTYNLLFPDPDALYHHDQVFQLSSATILAPAALRDADLNGDIDLDMRDVRVIIMQEATPSSGSAYLLFDTHAPPPPSPSLDRQASGNGPAYPSRTEGRRSISSPRKMSVGQNSRPVIIQEPSTPRVFGAFGGRTQHNKTTSYNETAGQRSAREYREEVSCFASYMFGNSDVMAYKGFGTKVHPLPSESRHPFTSGSYAGDGSLGRSSMRSSKLAQSFTSDTVHGPTSAGFTSPSTARTVDRKKVLITRMFPVPLPNDETEEATQNTTPTQQNVQSNSAAGYPFPKVTANGSHSAEFRKPQPKQKRTPMYAVGVVVNWPQSTTLQTPSAPASRSSFRGAGSYTEQDSLPSSFNSGRRSGWTVLGHGFGVESMDSSFSSEPEDRIENITQHWDIIMRTMSHLQAVATASLLPMLKQADISSPDPRRESSHSRAPSASVSISGKRVQEDMKPFKIPKTNAKMVQLTANCLSQVQRIHKEADAARQRIVMGLKAHQVATGQGRWGIWREEARLVGKWAGGKDEGFFFFNLLTGFLGNHTEWLQALGPSWYRRRHHQQQRANKDDDISLPARTIILSDNKLMARRLIFLLSAFLPANQQVISARLHRPSTSTSFGGYSQSPPNVPILREESLRRRINKRGSVARGSHARTSSFPNPALLGLGPEIHHDRRTSDATSIKTANLPIPGSDLNTRKSSAATTSTATPVTTMPHFSTRRPVRGTGPVPRPGSSGSLATDDLLRSLKRGDSTGQYSTASTDSQGPNSRWGSMISGFWGSRRRDSTASTSVEPPSMDELDIRDPHYKTSSPLKKGKLAEMVDEVTKDSVQKTKEQQEREMRKSESGSASTARPEDEQGEDIPEQIIHVAERVADPSGAFESPVKTSINHDDGVIDIDVPLPDFLSFETAVSSPSSSGYLSTPGLGNGMESFENYSRSGPDVETTMNVGGWLPRYHPDFALQAIPVQSDILEEVKASMRAEPTPIIASNTPLPEGSRPDRWVDISSAVIADTTNFTIKHIRYRRLIKHKEVPSATPSIPHSFDSRYGNVYAPSQLTPSTDICDSYVEEEFLEEPIISMDETLIEAVERIIAQSGRESKTTSACSSRSASRARGSRERSNSHNRTIDTPEHKLEVPRNECKKMVLSALEEIVREVAESRREGGDAEVDMERESFLREGVRSWLSNVETGEAAQTN</sequence>
<accession>A0A8H7T4S2</accession>
<comment type="caution">
    <text evidence="3">The sequence shown here is derived from an EMBL/GenBank/DDBJ whole genome shotgun (WGS) entry which is preliminary data.</text>
</comment>
<feature type="region of interest" description="Disordered" evidence="1">
    <location>
        <begin position="244"/>
        <end position="297"/>
    </location>
</feature>
<feature type="region of interest" description="Disordered" evidence="1">
    <location>
        <begin position="190"/>
        <end position="209"/>
    </location>
</feature>
<feature type="compositionally biased region" description="Polar residues" evidence="1">
    <location>
        <begin position="288"/>
        <end position="297"/>
    </location>
</feature>
<evidence type="ECO:0000313" key="4">
    <source>
        <dbReference type="Proteomes" id="UP000664132"/>
    </source>
</evidence>
<dbReference type="EMBL" id="JAFJYH010000398">
    <property type="protein sequence ID" value="KAG4412221.1"/>
    <property type="molecule type" value="Genomic_DNA"/>
</dbReference>